<evidence type="ECO:0000313" key="8">
    <source>
        <dbReference type="EMBL" id="RYN24986.1"/>
    </source>
</evidence>
<dbReference type="PANTHER" id="PTHR40626">
    <property type="entry name" value="MIP31509P"/>
    <property type="match status" value="1"/>
</dbReference>
<keyword evidence="4" id="KW-0863">Zinc-finger</keyword>
<evidence type="ECO:0000313" key="7">
    <source>
        <dbReference type="EMBL" id="RYN15478.1"/>
    </source>
</evidence>
<dbReference type="AlphaFoldDB" id="A0A4Q4LY55"/>
<reference evidence="7" key="1">
    <citation type="submission" date="2017-10" db="EMBL/GenBank/DDBJ databases">
        <authorList>
            <person name="Armitage A.D."/>
            <person name="Barbara D.J."/>
            <person name="Woodhall J.W."/>
            <person name="Sreenivasaprasad S."/>
            <person name="Lane C.R."/>
            <person name="Clarkson J.P."/>
            <person name="Harrison R.J."/>
        </authorList>
    </citation>
    <scope>NUCLEOTIDE SEQUENCE</scope>
    <source>
        <strain evidence="7">FERA 1164</strain>
        <strain evidence="9">FERA 635</strain>
    </source>
</reference>
<evidence type="ECO:0000256" key="6">
    <source>
        <dbReference type="ARBA" id="ARBA00023242"/>
    </source>
</evidence>
<dbReference type="EMBL" id="PDXA01000098">
    <property type="protein sequence ID" value="RYN24986.1"/>
    <property type="molecule type" value="Genomic_DNA"/>
</dbReference>
<accession>A0A4Q4LY55</accession>
<dbReference type="Proteomes" id="UP000292340">
    <property type="component" value="Unassembled WGS sequence"/>
</dbReference>
<comment type="subcellular location">
    <subcellularLocation>
        <location evidence="1">Nucleus</location>
    </subcellularLocation>
</comment>
<keyword evidence="3" id="KW-0677">Repeat</keyword>
<evidence type="ECO:0000256" key="3">
    <source>
        <dbReference type="ARBA" id="ARBA00022737"/>
    </source>
</evidence>
<organism evidence="8 10">
    <name type="scientific">Alternaria tenuissima</name>
    <dbReference type="NCBI Taxonomy" id="119927"/>
    <lineage>
        <taxon>Eukaryota</taxon>
        <taxon>Fungi</taxon>
        <taxon>Dikarya</taxon>
        <taxon>Ascomycota</taxon>
        <taxon>Pezizomycotina</taxon>
        <taxon>Dothideomycetes</taxon>
        <taxon>Pleosporomycetidae</taxon>
        <taxon>Pleosporales</taxon>
        <taxon>Pleosporineae</taxon>
        <taxon>Pleosporaceae</taxon>
        <taxon>Alternaria</taxon>
        <taxon>Alternaria sect. Alternaria</taxon>
        <taxon>Alternaria alternata complex</taxon>
    </lineage>
</organism>
<reference evidence="8" key="3">
    <citation type="journal article" date="2019" name="J. ISSAAS">
        <title>Genomics, evolutionary history and diagnostics of the Alternaria alternata species group including apple and Asian pear pathotypes.</title>
        <authorList>
            <person name="Armitage A.D."/>
            <person name="Cockerton H.M."/>
            <person name="Sreenivasaprasad S."/>
            <person name="Woodhall J."/>
            <person name="Lane C."/>
            <person name="Harrison R.J."/>
            <person name="Clarkson J.P."/>
        </authorList>
    </citation>
    <scope>NUCLEOTIDE SEQUENCE</scope>
    <source>
        <strain evidence="8">FERA 1082</strain>
    </source>
</reference>
<comment type="caution">
    <text evidence="8">The sequence shown here is derived from an EMBL/GenBank/DDBJ whole genome shotgun (WGS) entry which is preliminary data.</text>
</comment>
<protein>
    <submittedName>
        <fullName evidence="8">Uncharacterized protein</fullName>
    </submittedName>
</protein>
<reference evidence="10 11" key="2">
    <citation type="journal article" date="2019" name="bioRxiv">
        <title>Genomics, evolutionary history and diagnostics of the Alternaria alternata species group including apple and Asian pear pathotypes.</title>
        <authorList>
            <person name="Armitage A.D."/>
            <person name="Cockerton H.M."/>
            <person name="Sreenivasaprasad S."/>
            <person name="Woodhall J.W."/>
            <person name="Lane C.R."/>
            <person name="Harrison R.J."/>
            <person name="Clarkson J.P."/>
        </authorList>
    </citation>
    <scope>NUCLEOTIDE SEQUENCE [LARGE SCALE GENOMIC DNA]</scope>
    <source>
        <strain evidence="10">FERA 1082</strain>
        <strain evidence="7">FERA 1164</strain>
        <strain evidence="11">FERA 635</strain>
    </source>
</reference>
<dbReference type="GO" id="GO:0000981">
    <property type="term" value="F:DNA-binding transcription factor activity, RNA polymerase II-specific"/>
    <property type="evidence" value="ECO:0007669"/>
    <property type="project" value="InterPro"/>
</dbReference>
<dbReference type="Proteomes" id="UP000292402">
    <property type="component" value="Unassembled WGS sequence"/>
</dbReference>
<keyword evidence="11" id="KW-1185">Reference proteome</keyword>
<sequence length="252" mass="28661">MAPLERRGSITHALDFWRQDSYSALGLPGDCPASNTYKYRDGTDDDNVSESWAVLYHLAHMVTQVDVVHCRIYAGASEIHGKPIAPQVRKDVQRRMEEWAPTPRARHATFHAFCLLSRVMVRRDRSPSPSNLSSDISFYSARDDHIPYRPWALYLATLVVWSYGFALEGPVQMPCQLLCDKTKVKDMVLYLNRMGGVKIPEDLNKTLDRNACLGLMMIMRDKFGQTRWESLQEAGLSLTKCIEMLLPHATSV</sequence>
<evidence type="ECO:0000313" key="9">
    <source>
        <dbReference type="EMBL" id="RYN85191.1"/>
    </source>
</evidence>
<name>A0A4Q4LY55_9PLEO</name>
<keyword evidence="2" id="KW-0479">Metal-binding</keyword>
<proteinExistence type="predicted"/>
<evidence type="ECO:0000313" key="10">
    <source>
        <dbReference type="Proteomes" id="UP000292402"/>
    </source>
</evidence>
<dbReference type="GO" id="GO:0005634">
    <property type="term" value="C:nucleus"/>
    <property type="evidence" value="ECO:0007669"/>
    <property type="project" value="UniProtKB-SubCell"/>
</dbReference>
<dbReference type="InterPro" id="IPR051059">
    <property type="entry name" value="VerF-like"/>
</dbReference>
<evidence type="ECO:0000256" key="2">
    <source>
        <dbReference type="ARBA" id="ARBA00022723"/>
    </source>
</evidence>
<evidence type="ECO:0000256" key="4">
    <source>
        <dbReference type="ARBA" id="ARBA00022771"/>
    </source>
</evidence>
<evidence type="ECO:0000313" key="11">
    <source>
        <dbReference type="Proteomes" id="UP000293195"/>
    </source>
</evidence>
<dbReference type="GO" id="GO:0000785">
    <property type="term" value="C:chromatin"/>
    <property type="evidence" value="ECO:0007669"/>
    <property type="project" value="TreeGrafter"/>
</dbReference>
<evidence type="ECO:0000256" key="1">
    <source>
        <dbReference type="ARBA" id="ARBA00004123"/>
    </source>
</evidence>
<dbReference type="GO" id="GO:0008270">
    <property type="term" value="F:zinc ion binding"/>
    <property type="evidence" value="ECO:0007669"/>
    <property type="project" value="UniProtKB-KW"/>
</dbReference>
<gene>
    <name evidence="8" type="ORF">AA0114_g12728</name>
    <name evidence="7" type="ORF">AA0115_g13059</name>
    <name evidence="9" type="ORF">AA0119_g13321</name>
</gene>
<evidence type="ECO:0000256" key="5">
    <source>
        <dbReference type="ARBA" id="ARBA00022833"/>
    </source>
</evidence>
<keyword evidence="6" id="KW-0539">Nucleus</keyword>
<keyword evidence="5" id="KW-0862">Zinc</keyword>
<dbReference type="PANTHER" id="PTHR40626:SF11">
    <property type="entry name" value="ZINC FINGER PROTEIN YPR022C"/>
    <property type="match status" value="1"/>
</dbReference>
<dbReference type="EMBL" id="PDXB01000149">
    <property type="protein sequence ID" value="RYN15478.1"/>
    <property type="molecule type" value="Genomic_DNA"/>
</dbReference>
<dbReference type="EMBL" id="PDXF01000205">
    <property type="protein sequence ID" value="RYN85191.1"/>
    <property type="molecule type" value="Genomic_DNA"/>
</dbReference>
<dbReference type="Proteomes" id="UP000293195">
    <property type="component" value="Unassembled WGS sequence"/>
</dbReference>
<dbReference type="GO" id="GO:0000978">
    <property type="term" value="F:RNA polymerase II cis-regulatory region sequence-specific DNA binding"/>
    <property type="evidence" value="ECO:0007669"/>
    <property type="project" value="InterPro"/>
</dbReference>